<reference evidence="3 4" key="1">
    <citation type="submission" date="2016-04" db="EMBL/GenBank/DDBJ databases">
        <title>A degradative enzymes factory behind the ericoid mycorrhizal symbiosis.</title>
        <authorList>
            <consortium name="DOE Joint Genome Institute"/>
            <person name="Martino E."/>
            <person name="Morin E."/>
            <person name="Grelet G."/>
            <person name="Kuo A."/>
            <person name="Kohler A."/>
            <person name="Daghino S."/>
            <person name="Barry K."/>
            <person name="Choi C."/>
            <person name="Cichocki N."/>
            <person name="Clum A."/>
            <person name="Copeland A."/>
            <person name="Hainaut M."/>
            <person name="Haridas S."/>
            <person name="Labutti K."/>
            <person name="Lindquist E."/>
            <person name="Lipzen A."/>
            <person name="Khouja H.-R."/>
            <person name="Murat C."/>
            <person name="Ohm R."/>
            <person name="Olson A."/>
            <person name="Spatafora J."/>
            <person name="Veneault-Fourrey C."/>
            <person name="Henrissat B."/>
            <person name="Grigoriev I."/>
            <person name="Martin F."/>
            <person name="Perotto S."/>
        </authorList>
    </citation>
    <scope>NUCLEOTIDE SEQUENCE [LARGE SCALE GENOMIC DNA]</scope>
    <source>
        <strain evidence="3 4">E</strain>
    </source>
</reference>
<keyword evidence="4" id="KW-1185">Reference proteome</keyword>
<evidence type="ECO:0000256" key="1">
    <source>
        <dbReference type="SAM" id="MobiDB-lite"/>
    </source>
</evidence>
<keyword evidence="2" id="KW-0812">Transmembrane</keyword>
<accession>A0A2J6SSL3</accession>
<proteinExistence type="predicted"/>
<feature type="transmembrane region" description="Helical" evidence="2">
    <location>
        <begin position="52"/>
        <end position="73"/>
    </location>
</feature>
<dbReference type="OrthoDB" id="3562862at2759"/>
<dbReference type="AlphaFoldDB" id="A0A2J6SSL3"/>
<dbReference type="EMBL" id="KZ613871">
    <property type="protein sequence ID" value="PMD53729.1"/>
    <property type="molecule type" value="Genomic_DNA"/>
</dbReference>
<evidence type="ECO:0000313" key="3">
    <source>
        <dbReference type="EMBL" id="PMD53729.1"/>
    </source>
</evidence>
<name>A0A2J6SSL3_9HELO</name>
<evidence type="ECO:0000256" key="2">
    <source>
        <dbReference type="SAM" id="Phobius"/>
    </source>
</evidence>
<sequence>MSARFVHKRLHDRSASHRSSPLQPIPSISQVHYLNRPHTSGLGAIATPIEMFLLLLAILALLALVTWLAWIALSHCVKFVRGKMDDLDVGQQTKKNVKRAEEAPKKAFQFGIDVGRTAMGFFDGFRRGERGEERRGRQGERRGLLRHDTYEERVVTGIPRGIYIWGYGYDRERCGDGTNDVSSPRSRSVSVRHREDCDGECGLEGRRRSMDS</sequence>
<dbReference type="GeneID" id="36578640"/>
<dbReference type="InParanoid" id="A0A2J6SSL3"/>
<keyword evidence="2" id="KW-0472">Membrane</keyword>
<protein>
    <submittedName>
        <fullName evidence="3">Uncharacterized protein</fullName>
    </submittedName>
</protein>
<evidence type="ECO:0000313" key="4">
    <source>
        <dbReference type="Proteomes" id="UP000235371"/>
    </source>
</evidence>
<keyword evidence="2" id="KW-1133">Transmembrane helix</keyword>
<feature type="compositionally biased region" description="Basic residues" evidence="1">
    <location>
        <begin position="1"/>
        <end position="11"/>
    </location>
</feature>
<dbReference type="Proteomes" id="UP000235371">
    <property type="component" value="Unassembled WGS sequence"/>
</dbReference>
<organism evidence="3 4">
    <name type="scientific">Hyaloscypha bicolor E</name>
    <dbReference type="NCBI Taxonomy" id="1095630"/>
    <lineage>
        <taxon>Eukaryota</taxon>
        <taxon>Fungi</taxon>
        <taxon>Dikarya</taxon>
        <taxon>Ascomycota</taxon>
        <taxon>Pezizomycotina</taxon>
        <taxon>Leotiomycetes</taxon>
        <taxon>Helotiales</taxon>
        <taxon>Hyaloscyphaceae</taxon>
        <taxon>Hyaloscypha</taxon>
        <taxon>Hyaloscypha bicolor</taxon>
    </lineage>
</organism>
<dbReference type="RefSeq" id="XP_024730633.1">
    <property type="nucleotide sequence ID" value="XM_024870558.1"/>
</dbReference>
<gene>
    <name evidence="3" type="ORF">K444DRAFT_145671</name>
</gene>
<feature type="region of interest" description="Disordered" evidence="1">
    <location>
        <begin position="1"/>
        <end position="22"/>
    </location>
</feature>